<gene>
    <name evidence="2" type="ORF">PEVE_00019704</name>
</gene>
<keyword evidence="1" id="KW-0812">Transmembrane</keyword>
<evidence type="ECO:0000313" key="2">
    <source>
        <dbReference type="EMBL" id="CAH3189751.1"/>
    </source>
</evidence>
<dbReference type="Proteomes" id="UP001159427">
    <property type="component" value="Unassembled WGS sequence"/>
</dbReference>
<protein>
    <submittedName>
        <fullName evidence="2">Uncharacterized protein</fullName>
    </submittedName>
</protein>
<keyword evidence="1" id="KW-0472">Membrane</keyword>
<comment type="caution">
    <text evidence="2">The sequence shown here is derived from an EMBL/GenBank/DDBJ whole genome shotgun (WGS) entry which is preliminary data.</text>
</comment>
<sequence>MSPPLPHSKIILYSPFLHEQYSMAIHTELLKTAISSSTLYFSTLVINIAFSYLCPCAIVISIFFVLQFPAIFNILAVSLPLLCLAVSFFLPTLPRHHLFHHHHQHYCLHLNHQRH</sequence>
<feature type="transmembrane region" description="Helical" evidence="1">
    <location>
        <begin position="70"/>
        <end position="90"/>
    </location>
</feature>
<feature type="transmembrane region" description="Helical" evidence="1">
    <location>
        <begin position="39"/>
        <end position="64"/>
    </location>
</feature>
<organism evidence="2 3">
    <name type="scientific">Porites evermanni</name>
    <dbReference type="NCBI Taxonomy" id="104178"/>
    <lineage>
        <taxon>Eukaryota</taxon>
        <taxon>Metazoa</taxon>
        <taxon>Cnidaria</taxon>
        <taxon>Anthozoa</taxon>
        <taxon>Hexacorallia</taxon>
        <taxon>Scleractinia</taxon>
        <taxon>Fungiina</taxon>
        <taxon>Poritidae</taxon>
        <taxon>Porites</taxon>
    </lineage>
</organism>
<proteinExistence type="predicted"/>
<evidence type="ECO:0000256" key="1">
    <source>
        <dbReference type="SAM" id="Phobius"/>
    </source>
</evidence>
<dbReference type="EMBL" id="CALNXI010002656">
    <property type="protein sequence ID" value="CAH3189751.1"/>
    <property type="molecule type" value="Genomic_DNA"/>
</dbReference>
<keyword evidence="1" id="KW-1133">Transmembrane helix</keyword>
<name>A0ABN8SDH8_9CNID</name>
<reference evidence="2 3" key="1">
    <citation type="submission" date="2022-05" db="EMBL/GenBank/DDBJ databases">
        <authorList>
            <consortium name="Genoscope - CEA"/>
            <person name="William W."/>
        </authorList>
    </citation>
    <scope>NUCLEOTIDE SEQUENCE [LARGE SCALE GENOMIC DNA]</scope>
</reference>
<evidence type="ECO:0000313" key="3">
    <source>
        <dbReference type="Proteomes" id="UP001159427"/>
    </source>
</evidence>
<accession>A0ABN8SDH8</accession>
<keyword evidence="3" id="KW-1185">Reference proteome</keyword>